<dbReference type="InterPro" id="IPR043504">
    <property type="entry name" value="Peptidase_S1_PA_chymotrypsin"/>
</dbReference>
<dbReference type="Gene3D" id="2.40.10.10">
    <property type="entry name" value="Trypsin-like serine proteases"/>
    <property type="match status" value="1"/>
</dbReference>
<keyword evidence="3" id="KW-1185">Reference proteome</keyword>
<name>A0A482VI87_ASBVE</name>
<keyword evidence="1" id="KW-0472">Membrane</keyword>
<evidence type="ECO:0000313" key="2">
    <source>
        <dbReference type="EMBL" id="RZC32289.1"/>
    </source>
</evidence>
<protein>
    <recommendedName>
        <fullName evidence="4">Trypsin domain containing protein</fullName>
    </recommendedName>
</protein>
<reference evidence="2 3" key="1">
    <citation type="submission" date="2017-03" db="EMBL/GenBank/DDBJ databases">
        <title>Genome of the blue death feigning beetle - Asbolus verrucosus.</title>
        <authorList>
            <person name="Rider S.D."/>
        </authorList>
    </citation>
    <scope>NUCLEOTIDE SEQUENCE [LARGE SCALE GENOMIC DNA]</scope>
    <source>
        <strain evidence="2">Butters</strain>
        <tissue evidence="2">Head and leg muscle</tissue>
    </source>
</reference>
<comment type="caution">
    <text evidence="2">The sequence shown here is derived from an EMBL/GenBank/DDBJ whole genome shotgun (WGS) entry which is preliminary data.</text>
</comment>
<dbReference type="OrthoDB" id="6712639at2759"/>
<evidence type="ECO:0000313" key="3">
    <source>
        <dbReference type="Proteomes" id="UP000292052"/>
    </source>
</evidence>
<dbReference type="InterPro" id="IPR009003">
    <property type="entry name" value="Peptidase_S1_PA"/>
</dbReference>
<accession>A0A482VI87</accession>
<keyword evidence="1" id="KW-0812">Transmembrane</keyword>
<sequence length="318" mass="36529">MGFDGADLCLLTAVTIFVVADILLALCLRLVLPEYMTQEGFYPADDRKVKFEDAVKFCPCLARVYPEGTNKPITFEMVKEQVTKKKREIRNDTIEQLNVYPFIVSLNILAYKDDPEEKLFACNGLIQSSEWVMTTKTCVKTKSEWHNLTVRSGSIYWSQMGDEHSVINVSDFSEDLVALKVAPKFSARLIPNAPIIYPYDGDWIHAVSLGWDEDMYLKKSSFRYKYKPFDVREWTSSNCNSEPTKVCDNRPTNCKMLSKPLVTSCHQLVGMKLDDSSKCNVFYNFGSKIQKVKKKKKSCYNIYKNICNSTKMEVCQKF</sequence>
<feature type="transmembrane region" description="Helical" evidence="1">
    <location>
        <begin position="12"/>
        <end position="32"/>
    </location>
</feature>
<evidence type="ECO:0000256" key="1">
    <source>
        <dbReference type="SAM" id="Phobius"/>
    </source>
</evidence>
<dbReference type="AlphaFoldDB" id="A0A482VI87"/>
<proteinExistence type="predicted"/>
<keyword evidence="1" id="KW-1133">Transmembrane helix</keyword>
<evidence type="ECO:0008006" key="4">
    <source>
        <dbReference type="Google" id="ProtNLM"/>
    </source>
</evidence>
<dbReference type="SUPFAM" id="SSF50494">
    <property type="entry name" value="Trypsin-like serine proteases"/>
    <property type="match status" value="1"/>
</dbReference>
<dbReference type="Proteomes" id="UP000292052">
    <property type="component" value="Unassembled WGS sequence"/>
</dbReference>
<dbReference type="EMBL" id="QDEB01098288">
    <property type="protein sequence ID" value="RZC32289.1"/>
    <property type="molecule type" value="Genomic_DNA"/>
</dbReference>
<organism evidence="2 3">
    <name type="scientific">Asbolus verrucosus</name>
    <name type="common">Desert ironclad beetle</name>
    <dbReference type="NCBI Taxonomy" id="1661398"/>
    <lineage>
        <taxon>Eukaryota</taxon>
        <taxon>Metazoa</taxon>
        <taxon>Ecdysozoa</taxon>
        <taxon>Arthropoda</taxon>
        <taxon>Hexapoda</taxon>
        <taxon>Insecta</taxon>
        <taxon>Pterygota</taxon>
        <taxon>Neoptera</taxon>
        <taxon>Endopterygota</taxon>
        <taxon>Coleoptera</taxon>
        <taxon>Polyphaga</taxon>
        <taxon>Cucujiformia</taxon>
        <taxon>Tenebrionidae</taxon>
        <taxon>Pimeliinae</taxon>
        <taxon>Asbolus</taxon>
    </lineage>
</organism>
<gene>
    <name evidence="2" type="ORF">BDFB_010259</name>
</gene>